<dbReference type="STRING" id="413882.AAW51_5272"/>
<dbReference type="KEGG" id="pbh:AAW51_5272"/>
<dbReference type="InterPro" id="IPR025562">
    <property type="entry name" value="Tae4"/>
</dbReference>
<dbReference type="Proteomes" id="UP000035352">
    <property type="component" value="Chromosome"/>
</dbReference>
<sequence length="150" mass="16363">MAVRVSVAEVGKKIGGNVQKNIELPEGGFQNACPIRMSYVLNVTGFPIPKSSQYAMVSGGDRHQYIYRVGDMMSYLEHAFGKPDKTVKSPTQADFAGMKGIIVVKGHGWGNARGHVTLWDGTKCSDSCHLMHDPDNGPFVPDVASIWVLR</sequence>
<accession>A0A0G3BVA3</accession>
<keyword evidence="2" id="KW-1185">Reference proteome</keyword>
<reference evidence="1 2" key="1">
    <citation type="submission" date="2015-05" db="EMBL/GenBank/DDBJ databases">
        <authorList>
            <person name="Tang B."/>
            <person name="Yu Y."/>
        </authorList>
    </citation>
    <scope>NUCLEOTIDE SEQUENCE [LARGE SCALE GENOMIC DNA]</scope>
    <source>
        <strain evidence="1 2">DSM 7029</strain>
    </source>
</reference>
<gene>
    <name evidence="1" type="ORF">AAW51_5272</name>
</gene>
<evidence type="ECO:0000313" key="1">
    <source>
        <dbReference type="EMBL" id="AKJ31963.1"/>
    </source>
</evidence>
<organism evidence="1 2">
    <name type="scientific">Caldimonas brevitalea</name>
    <dbReference type="NCBI Taxonomy" id="413882"/>
    <lineage>
        <taxon>Bacteria</taxon>
        <taxon>Pseudomonadati</taxon>
        <taxon>Pseudomonadota</taxon>
        <taxon>Betaproteobacteria</taxon>
        <taxon>Burkholderiales</taxon>
        <taxon>Sphaerotilaceae</taxon>
        <taxon>Caldimonas</taxon>
    </lineage>
</organism>
<dbReference type="EMBL" id="CP011371">
    <property type="protein sequence ID" value="AKJ31963.1"/>
    <property type="molecule type" value="Genomic_DNA"/>
</dbReference>
<protein>
    <submittedName>
        <fullName evidence="1">Cytoplasmic protein</fullName>
    </submittedName>
</protein>
<proteinExistence type="predicted"/>
<dbReference type="Pfam" id="PF14113">
    <property type="entry name" value="Tae4"/>
    <property type="match status" value="1"/>
</dbReference>
<name>A0A0G3BVA3_9BURK</name>
<dbReference type="AlphaFoldDB" id="A0A0G3BVA3"/>
<evidence type="ECO:0000313" key="2">
    <source>
        <dbReference type="Proteomes" id="UP000035352"/>
    </source>
</evidence>
<dbReference type="PATRIC" id="fig|413882.6.peg.5514"/>
<dbReference type="Gene3D" id="3.90.1720.70">
    <property type="match status" value="1"/>
</dbReference>